<protein>
    <submittedName>
        <fullName evidence="1">Uncharacterized protein</fullName>
    </submittedName>
</protein>
<name>A0A0F9EVH9_9ZZZZ</name>
<gene>
    <name evidence="1" type="ORF">LCGC14_2381740</name>
</gene>
<comment type="caution">
    <text evidence="1">The sequence shown here is derived from an EMBL/GenBank/DDBJ whole genome shotgun (WGS) entry which is preliminary data.</text>
</comment>
<organism evidence="1">
    <name type="scientific">marine sediment metagenome</name>
    <dbReference type="NCBI Taxonomy" id="412755"/>
    <lineage>
        <taxon>unclassified sequences</taxon>
        <taxon>metagenomes</taxon>
        <taxon>ecological metagenomes</taxon>
    </lineage>
</organism>
<feature type="non-terminal residue" evidence="1">
    <location>
        <position position="29"/>
    </location>
</feature>
<reference evidence="1" key="1">
    <citation type="journal article" date="2015" name="Nature">
        <title>Complex archaea that bridge the gap between prokaryotes and eukaryotes.</title>
        <authorList>
            <person name="Spang A."/>
            <person name="Saw J.H."/>
            <person name="Jorgensen S.L."/>
            <person name="Zaremba-Niedzwiedzka K."/>
            <person name="Martijn J."/>
            <person name="Lind A.E."/>
            <person name="van Eijk R."/>
            <person name="Schleper C."/>
            <person name="Guy L."/>
            <person name="Ettema T.J."/>
        </authorList>
    </citation>
    <scope>NUCLEOTIDE SEQUENCE</scope>
</reference>
<dbReference type="AlphaFoldDB" id="A0A0F9EVH9"/>
<evidence type="ECO:0000313" key="1">
    <source>
        <dbReference type="EMBL" id="KKL27783.1"/>
    </source>
</evidence>
<dbReference type="EMBL" id="LAZR01035339">
    <property type="protein sequence ID" value="KKL27783.1"/>
    <property type="molecule type" value="Genomic_DNA"/>
</dbReference>
<proteinExistence type="predicted"/>
<sequence>MEQQCECKCCCKAGSVIKEASVQWGEIWA</sequence>
<accession>A0A0F9EVH9</accession>